<evidence type="ECO:0000313" key="1">
    <source>
        <dbReference type="EMBL" id="VAW34484.1"/>
    </source>
</evidence>
<proteinExistence type="predicted"/>
<evidence type="ECO:0008006" key="2">
    <source>
        <dbReference type="Google" id="ProtNLM"/>
    </source>
</evidence>
<protein>
    <recommendedName>
        <fullName evidence="2">DUF3179 domain-containing protein</fullName>
    </recommendedName>
</protein>
<organism evidence="1">
    <name type="scientific">hydrothermal vent metagenome</name>
    <dbReference type="NCBI Taxonomy" id="652676"/>
    <lineage>
        <taxon>unclassified sequences</taxon>
        <taxon>metagenomes</taxon>
        <taxon>ecological metagenomes</taxon>
    </lineage>
</organism>
<name>A0A3B0VSS8_9ZZZZ</name>
<dbReference type="EMBL" id="UOEU01000538">
    <property type="protein sequence ID" value="VAW34484.1"/>
    <property type="molecule type" value="Genomic_DNA"/>
</dbReference>
<dbReference type="InterPro" id="IPR021516">
    <property type="entry name" value="DUF3179"/>
</dbReference>
<reference evidence="1" key="1">
    <citation type="submission" date="2018-06" db="EMBL/GenBank/DDBJ databases">
        <authorList>
            <person name="Zhirakovskaya E."/>
        </authorList>
    </citation>
    <scope>NUCLEOTIDE SEQUENCE</scope>
</reference>
<dbReference type="AlphaFoldDB" id="A0A3B0VSS8"/>
<dbReference type="Pfam" id="PF11376">
    <property type="entry name" value="DUF3179"/>
    <property type="match status" value="2"/>
</dbReference>
<gene>
    <name evidence="1" type="ORF">MNBD_CHLOROFLEXI01-5142</name>
</gene>
<accession>A0A3B0VSS8</accession>
<sequence length="212" mass="24039">MHDRRIDGETAVFGNATSLFMSAMTWWDHTTESIWSQPWGRAIEGSQKGVELFLLPSQVTTWSAWRAEHPQTVVMINDFDRLANLRQTFDENFVIGVTLADEAKAYRFTEVAEVTLINDMIGETAVLVWASETSFHTYVRVAESIDEPLTFYMEGDQIKDEQAGSVWDISLGLAVEGPLRNTILPALPSLTAFEENWFDFYPHAALWQSPTN</sequence>